<sequence>MEQSSLVQEMPVEQIEQGLQVLRALLKGKAVEEVQATESEQVKGDKQGATQSPSLDPVKFGVVDQDHLGSQFFGGEIGISPIKPVKWHYDDQYRFDRDHSMSRVQRTSYFIYGVSV</sequence>
<evidence type="ECO:0000256" key="1">
    <source>
        <dbReference type="SAM" id="MobiDB-lite"/>
    </source>
</evidence>
<dbReference type="Proteomes" id="UP000199545">
    <property type="component" value="Unassembled WGS sequence"/>
</dbReference>
<organism evidence="2 3">
    <name type="scientific">Thermoflavimicrobium dichotomicum</name>
    <dbReference type="NCBI Taxonomy" id="46223"/>
    <lineage>
        <taxon>Bacteria</taxon>
        <taxon>Bacillati</taxon>
        <taxon>Bacillota</taxon>
        <taxon>Bacilli</taxon>
        <taxon>Bacillales</taxon>
        <taxon>Thermoactinomycetaceae</taxon>
        <taxon>Thermoflavimicrobium</taxon>
    </lineage>
</organism>
<proteinExistence type="predicted"/>
<dbReference type="EMBL" id="FORR01000025">
    <property type="protein sequence ID" value="SFJ82647.1"/>
    <property type="molecule type" value="Genomic_DNA"/>
</dbReference>
<feature type="region of interest" description="Disordered" evidence="1">
    <location>
        <begin position="36"/>
        <end position="56"/>
    </location>
</feature>
<evidence type="ECO:0000313" key="2">
    <source>
        <dbReference type="EMBL" id="SFJ82647.1"/>
    </source>
</evidence>
<dbReference type="STRING" id="46223.SAMN05421852_12515"/>
<accession>A0A1I3ULL6</accession>
<dbReference type="AlphaFoldDB" id="A0A1I3ULL6"/>
<protein>
    <submittedName>
        <fullName evidence="2">Uncharacterized protein</fullName>
    </submittedName>
</protein>
<keyword evidence="3" id="KW-1185">Reference proteome</keyword>
<dbReference type="RefSeq" id="WP_093231506.1">
    <property type="nucleotide sequence ID" value="NZ_FORR01000025.1"/>
</dbReference>
<evidence type="ECO:0000313" key="3">
    <source>
        <dbReference type="Proteomes" id="UP000199545"/>
    </source>
</evidence>
<reference evidence="2 3" key="1">
    <citation type="submission" date="2016-10" db="EMBL/GenBank/DDBJ databases">
        <authorList>
            <person name="de Groot N.N."/>
        </authorList>
    </citation>
    <scope>NUCLEOTIDE SEQUENCE [LARGE SCALE GENOMIC DNA]</scope>
    <source>
        <strain evidence="2 3">DSM 44778</strain>
    </source>
</reference>
<name>A0A1I3ULL6_9BACL</name>
<gene>
    <name evidence="2" type="ORF">SAMN05421852_12515</name>
</gene>